<dbReference type="PROSITE" id="PS51192">
    <property type="entry name" value="HELICASE_ATP_BIND_1"/>
    <property type="match status" value="1"/>
</dbReference>
<dbReference type="Proteomes" id="UP000218418">
    <property type="component" value="Plasmid plasmid3"/>
</dbReference>
<dbReference type="InterPro" id="IPR050742">
    <property type="entry name" value="Helicase_Restrict-Modif_Enz"/>
</dbReference>
<dbReference type="AlphaFoldDB" id="A0A1Z4M358"/>
<dbReference type="EMBL" id="AP018230">
    <property type="protein sequence ID" value="BAY87909.1"/>
    <property type="molecule type" value="Genomic_DNA"/>
</dbReference>
<accession>A0A1Z4M358</accession>
<dbReference type="InterPro" id="IPR001650">
    <property type="entry name" value="Helicase_C-like"/>
</dbReference>
<evidence type="ECO:0000313" key="3">
    <source>
        <dbReference type="EMBL" id="BAY87909.1"/>
    </source>
</evidence>
<dbReference type="PROSITE" id="PS51194">
    <property type="entry name" value="HELICASE_CTER"/>
    <property type="match status" value="1"/>
</dbReference>
<evidence type="ECO:0000259" key="1">
    <source>
        <dbReference type="PROSITE" id="PS51192"/>
    </source>
</evidence>
<keyword evidence="3" id="KW-0378">Hydrolase</keyword>
<dbReference type="SMART" id="SM00487">
    <property type="entry name" value="DEXDc"/>
    <property type="match status" value="1"/>
</dbReference>
<dbReference type="Gene3D" id="3.40.50.300">
    <property type="entry name" value="P-loop containing nucleotide triphosphate hydrolases"/>
    <property type="match status" value="2"/>
</dbReference>
<proteinExistence type="predicted"/>
<dbReference type="GO" id="GO:0016787">
    <property type="term" value="F:hydrolase activity"/>
    <property type="evidence" value="ECO:0007669"/>
    <property type="project" value="InterPro"/>
</dbReference>
<dbReference type="InterPro" id="IPR027417">
    <property type="entry name" value="P-loop_NTPase"/>
</dbReference>
<feature type="domain" description="Helicase ATP-binding" evidence="1">
    <location>
        <begin position="24"/>
        <end position="158"/>
    </location>
</feature>
<geneLocation type="plasmid" evidence="4">
    <name>Plasmid3 dna</name>
</geneLocation>
<dbReference type="GO" id="GO:0036121">
    <property type="term" value="F:double-stranded DNA helicase activity"/>
    <property type="evidence" value="ECO:0007669"/>
    <property type="project" value="TreeGrafter"/>
</dbReference>
<reference evidence="3 4" key="1">
    <citation type="submission" date="2017-06" db="EMBL/GenBank/DDBJ databases">
        <title>Genome sequencing of cyanobaciteial culture collection at National Institute for Environmental Studies (NIES).</title>
        <authorList>
            <person name="Hirose Y."/>
            <person name="Shimura Y."/>
            <person name="Fujisawa T."/>
            <person name="Nakamura Y."/>
            <person name="Kawachi M."/>
        </authorList>
    </citation>
    <scope>NUCLEOTIDE SEQUENCE [LARGE SCALE GENOMIC DNA]</scope>
    <source>
        <strain evidence="3 4">NIES-267</strain>
        <plasmid evidence="4">Plasmid3 dna</plasmid>
    </source>
</reference>
<dbReference type="InterPro" id="IPR006935">
    <property type="entry name" value="Helicase/UvrB_N"/>
</dbReference>
<sequence length="513" mass="57894">MTASPTQLYQLRDYQIELIQQVFRHWGWGEHSQVIQLPTGGGKTIIFCAIASEFLRKQEPVLVIAHRQELITQAAEKLKAVAGTEVGIIKAGHKPNPDCLLQVASIQTLVRRQPPPASLVIFDEAHHCHSRTYATVFRHYAEQGSYIIGCTATPLRTDGRGLRWLYSGTKGFDSLICGPDVNQLIARDYLVPFKVYAPAQIIRAKSAGIKTTAGDYNQAQLQEFVKKTLLVGDVIETWLQHARGRRTVLFAVSVEYSQELAAAFNEAGISAAHLDGKTPQDQRQHILKEFEKGEVLVLCQHSIVTEGVDIPNIEAIQLARPTKSLTIWFQAIGRSLRPAPNKTHAVIIDHTDTHLNLPWPDSEVPWSLDPISLKPGLGVLKCPNCHHVFRPTSLERERNLATCPACQSKFIFVSKPRKNKDKEVEELSILEVLPAEFAEVVYEYNLLKLACVQEIINTQKQKGYQKGWVSHQLVKLPELELSLNDWQEIGRRLEYKPGWAWHRWQEMQGGIEE</sequence>
<dbReference type="SMART" id="SM00490">
    <property type="entry name" value="HELICc"/>
    <property type="match status" value="1"/>
</dbReference>
<dbReference type="OrthoDB" id="9802848at2"/>
<gene>
    <name evidence="3" type="ORF">NIES267_74330</name>
</gene>
<keyword evidence="3" id="KW-0614">Plasmid</keyword>
<dbReference type="SUPFAM" id="SSF52540">
    <property type="entry name" value="P-loop containing nucleoside triphosphate hydrolases"/>
    <property type="match status" value="1"/>
</dbReference>
<feature type="domain" description="Helicase C-terminal" evidence="2">
    <location>
        <begin position="234"/>
        <end position="377"/>
    </location>
</feature>
<dbReference type="GO" id="GO:0000403">
    <property type="term" value="F:Y-form DNA binding"/>
    <property type="evidence" value="ECO:0007669"/>
    <property type="project" value="TreeGrafter"/>
</dbReference>
<dbReference type="PANTHER" id="PTHR47396:SF1">
    <property type="entry name" value="ATP-DEPENDENT HELICASE IRC3-RELATED"/>
    <property type="match status" value="1"/>
</dbReference>
<keyword evidence="3" id="KW-0547">Nucleotide-binding</keyword>
<dbReference type="GO" id="GO:0005524">
    <property type="term" value="F:ATP binding"/>
    <property type="evidence" value="ECO:0007669"/>
    <property type="project" value="InterPro"/>
</dbReference>
<name>A0A1Z4M358_9CYAN</name>
<dbReference type="GO" id="GO:0061749">
    <property type="term" value="F:forked DNA-dependent helicase activity"/>
    <property type="evidence" value="ECO:0007669"/>
    <property type="project" value="TreeGrafter"/>
</dbReference>
<dbReference type="InterPro" id="IPR014001">
    <property type="entry name" value="Helicase_ATP-bd"/>
</dbReference>
<evidence type="ECO:0000313" key="4">
    <source>
        <dbReference type="Proteomes" id="UP000218418"/>
    </source>
</evidence>
<keyword evidence="4" id="KW-1185">Reference proteome</keyword>
<keyword evidence="3" id="KW-0347">Helicase</keyword>
<keyword evidence="3" id="KW-0067">ATP-binding</keyword>
<organism evidence="3 4">
    <name type="scientific">Calothrix parasitica NIES-267</name>
    <dbReference type="NCBI Taxonomy" id="1973488"/>
    <lineage>
        <taxon>Bacteria</taxon>
        <taxon>Bacillati</taxon>
        <taxon>Cyanobacteriota</taxon>
        <taxon>Cyanophyceae</taxon>
        <taxon>Nostocales</taxon>
        <taxon>Calotrichaceae</taxon>
        <taxon>Calothrix</taxon>
    </lineage>
</organism>
<dbReference type="PANTHER" id="PTHR47396">
    <property type="entry name" value="TYPE I RESTRICTION ENZYME ECOKI R PROTEIN"/>
    <property type="match status" value="1"/>
</dbReference>
<protein>
    <submittedName>
        <fullName evidence="3">Putative helicase</fullName>
    </submittedName>
</protein>
<dbReference type="Pfam" id="PF00271">
    <property type="entry name" value="Helicase_C"/>
    <property type="match status" value="1"/>
</dbReference>
<evidence type="ECO:0000259" key="2">
    <source>
        <dbReference type="PROSITE" id="PS51194"/>
    </source>
</evidence>
<dbReference type="Pfam" id="PF04851">
    <property type="entry name" value="ResIII"/>
    <property type="match status" value="1"/>
</dbReference>